<reference evidence="9 10" key="1">
    <citation type="submission" date="2021-01" db="EMBL/GenBank/DDBJ databases">
        <title>Whole genome shotgun sequence of Plantactinospora mayteni NBRC 109088.</title>
        <authorList>
            <person name="Komaki H."/>
            <person name="Tamura T."/>
        </authorList>
    </citation>
    <scope>NUCLEOTIDE SEQUENCE [LARGE SCALE GENOMIC DNA]</scope>
    <source>
        <strain evidence="9 10">NBRC 109088</strain>
    </source>
</reference>
<evidence type="ECO:0000313" key="10">
    <source>
        <dbReference type="Proteomes" id="UP000621500"/>
    </source>
</evidence>
<keyword evidence="2" id="KW-0349">Heme</keyword>
<evidence type="ECO:0000256" key="3">
    <source>
        <dbReference type="ARBA" id="ARBA00022723"/>
    </source>
</evidence>
<dbReference type="RefSeq" id="WP_203855274.1">
    <property type="nucleotide sequence ID" value="NZ_BAAAZQ010000003.1"/>
</dbReference>
<dbReference type="PANTHER" id="PTHR32439">
    <property type="entry name" value="FERREDOXIN--NITRITE REDUCTASE, CHLOROPLASTIC"/>
    <property type="match status" value="1"/>
</dbReference>
<keyword evidence="3" id="KW-0479">Metal-binding</keyword>
<feature type="region of interest" description="Disordered" evidence="7">
    <location>
        <begin position="408"/>
        <end position="430"/>
    </location>
</feature>
<dbReference type="SUPFAM" id="SSF56014">
    <property type="entry name" value="Nitrite and sulphite reductase 4Fe-4S domain-like"/>
    <property type="match status" value="2"/>
</dbReference>
<dbReference type="Gene3D" id="3.30.413.10">
    <property type="entry name" value="Sulfite Reductase Hemoprotein, domain 1"/>
    <property type="match status" value="2"/>
</dbReference>
<keyword evidence="6" id="KW-0411">Iron-sulfur</keyword>
<evidence type="ECO:0000256" key="5">
    <source>
        <dbReference type="ARBA" id="ARBA00023004"/>
    </source>
</evidence>
<keyword evidence="1" id="KW-0004">4Fe-4S</keyword>
<feature type="region of interest" description="Disordered" evidence="7">
    <location>
        <begin position="224"/>
        <end position="247"/>
    </location>
</feature>
<accession>A0ABQ4EH90</accession>
<evidence type="ECO:0000259" key="8">
    <source>
        <dbReference type="Pfam" id="PF03460"/>
    </source>
</evidence>
<evidence type="ECO:0000256" key="6">
    <source>
        <dbReference type="ARBA" id="ARBA00023014"/>
    </source>
</evidence>
<dbReference type="InterPro" id="IPR045854">
    <property type="entry name" value="NO2/SO3_Rdtase_4Fe4S_sf"/>
</dbReference>
<dbReference type="InterPro" id="IPR036136">
    <property type="entry name" value="Nit/Sulf_reduc_fer-like_dom_sf"/>
</dbReference>
<evidence type="ECO:0000256" key="7">
    <source>
        <dbReference type="SAM" id="MobiDB-lite"/>
    </source>
</evidence>
<sequence length="430" mass="44355">MSALATPSPRPPEDRCPGALRAHRAADGLLVRVRLPGGQLRPGQLRVLADLARVESDGALELTSRANLQLRRLADDTSVRRVADRIAEIGLLPTATHERVRNLLASPLSGRDRAGRLDVRPMVRDLDAALRGAADLASLSGRFLFALDDGRHDVAALGADLCWTGGSQTLWLAGTDTGLRAAPDDAVELLIAAARAFLRVRGERRDLWRLADLPDGPFQVTAALDPPTRTPAAASPATSQVGSATGMPTIASSTTTFGVASPTRPDPAPVVGAHPGGVVVAGARLGRLTADQADLLADLAGTDEIIVTPWRSLVLDAGGPDIVGRLATAGLLVDPASRWLGVTACTGRPGCASALADVRRDVTEALADAGPAGGTALPVHVVGCERRCGRPAGPAVLAVATGTDYRIEAGGTSRPGTPATALAARAERQK</sequence>
<evidence type="ECO:0000313" key="9">
    <source>
        <dbReference type="EMBL" id="GIG93587.1"/>
    </source>
</evidence>
<gene>
    <name evidence="9" type="ORF">Pma05_01600</name>
</gene>
<dbReference type="Proteomes" id="UP000621500">
    <property type="component" value="Unassembled WGS sequence"/>
</dbReference>
<evidence type="ECO:0000256" key="4">
    <source>
        <dbReference type="ARBA" id="ARBA00023002"/>
    </source>
</evidence>
<dbReference type="PANTHER" id="PTHR32439:SF9">
    <property type="entry name" value="BLR3264 PROTEIN"/>
    <property type="match status" value="1"/>
</dbReference>
<evidence type="ECO:0000256" key="2">
    <source>
        <dbReference type="ARBA" id="ARBA00022617"/>
    </source>
</evidence>
<dbReference type="Pfam" id="PF03460">
    <property type="entry name" value="NIR_SIR_ferr"/>
    <property type="match status" value="1"/>
</dbReference>
<dbReference type="SUPFAM" id="SSF55124">
    <property type="entry name" value="Nitrite/Sulfite reductase N-terminal domain-like"/>
    <property type="match status" value="2"/>
</dbReference>
<proteinExistence type="predicted"/>
<dbReference type="InterPro" id="IPR005117">
    <property type="entry name" value="NiRdtase/SiRdtase_haem-b_fer"/>
</dbReference>
<dbReference type="Gene3D" id="3.90.480.10">
    <property type="entry name" value="Sulfite Reductase Hemoprotein,Domain 2"/>
    <property type="match status" value="1"/>
</dbReference>
<dbReference type="InterPro" id="IPR051329">
    <property type="entry name" value="NIR_SIR_4Fe-4S"/>
</dbReference>
<feature type="compositionally biased region" description="Low complexity" evidence="7">
    <location>
        <begin position="226"/>
        <end position="239"/>
    </location>
</feature>
<keyword evidence="4" id="KW-0560">Oxidoreductase</keyword>
<organism evidence="9 10">
    <name type="scientific">Plantactinospora mayteni</name>
    <dbReference type="NCBI Taxonomy" id="566021"/>
    <lineage>
        <taxon>Bacteria</taxon>
        <taxon>Bacillati</taxon>
        <taxon>Actinomycetota</taxon>
        <taxon>Actinomycetes</taxon>
        <taxon>Micromonosporales</taxon>
        <taxon>Micromonosporaceae</taxon>
        <taxon>Plantactinospora</taxon>
    </lineage>
</organism>
<name>A0ABQ4EH90_9ACTN</name>
<keyword evidence="10" id="KW-1185">Reference proteome</keyword>
<evidence type="ECO:0000256" key="1">
    <source>
        <dbReference type="ARBA" id="ARBA00022485"/>
    </source>
</evidence>
<protein>
    <submittedName>
        <fullName evidence="9">Cobalamin biosynthesis protein CobG</fullName>
    </submittedName>
</protein>
<dbReference type="EMBL" id="BONX01000002">
    <property type="protein sequence ID" value="GIG93587.1"/>
    <property type="molecule type" value="Genomic_DNA"/>
</dbReference>
<comment type="caution">
    <text evidence="9">The sequence shown here is derived from an EMBL/GenBank/DDBJ whole genome shotgun (WGS) entry which is preliminary data.</text>
</comment>
<feature type="domain" description="Nitrite/Sulfite reductase ferredoxin-like" evidence="8">
    <location>
        <begin position="24"/>
        <end position="75"/>
    </location>
</feature>
<keyword evidence="5" id="KW-0408">Iron</keyword>